<dbReference type="RefSeq" id="XP_033603765.1">
    <property type="nucleotide sequence ID" value="XM_033748015.1"/>
</dbReference>
<dbReference type="GO" id="GO:0007165">
    <property type="term" value="P:signal transduction"/>
    <property type="evidence" value="ECO:0007669"/>
    <property type="project" value="TreeGrafter"/>
</dbReference>
<dbReference type="GO" id="GO:0008934">
    <property type="term" value="F:inositol monophosphate 1-phosphatase activity"/>
    <property type="evidence" value="ECO:0007669"/>
    <property type="project" value="InterPro"/>
</dbReference>
<feature type="binding site" evidence="6">
    <location>
        <position position="92"/>
    </location>
    <ligand>
        <name>Mg(2+)</name>
        <dbReference type="ChEBI" id="CHEBI:18420"/>
        <label>1</label>
        <note>catalytic</note>
    </ligand>
</feature>
<dbReference type="Gene3D" id="3.40.190.80">
    <property type="match status" value="1"/>
</dbReference>
<gene>
    <name evidence="8" type="ORF">EJ05DRAFT_508487</name>
</gene>
<feature type="binding site" evidence="6">
    <location>
        <position position="244"/>
    </location>
    <ligand>
        <name>Mg(2+)</name>
        <dbReference type="ChEBI" id="CHEBI:18420"/>
        <label>1</label>
        <note>catalytic</note>
    </ligand>
</feature>
<organism evidence="8 9">
    <name type="scientific">Pseudovirgaria hyperparasitica</name>
    <dbReference type="NCBI Taxonomy" id="470096"/>
    <lineage>
        <taxon>Eukaryota</taxon>
        <taxon>Fungi</taxon>
        <taxon>Dikarya</taxon>
        <taxon>Ascomycota</taxon>
        <taxon>Pezizomycotina</taxon>
        <taxon>Dothideomycetes</taxon>
        <taxon>Dothideomycetes incertae sedis</taxon>
        <taxon>Acrospermales</taxon>
        <taxon>Acrospermaceae</taxon>
        <taxon>Pseudovirgaria</taxon>
    </lineage>
</organism>
<reference evidence="8" key="1">
    <citation type="journal article" date="2020" name="Stud. Mycol.">
        <title>101 Dothideomycetes genomes: a test case for predicting lifestyles and emergence of pathogens.</title>
        <authorList>
            <person name="Haridas S."/>
            <person name="Albert R."/>
            <person name="Binder M."/>
            <person name="Bloem J."/>
            <person name="Labutti K."/>
            <person name="Salamov A."/>
            <person name="Andreopoulos B."/>
            <person name="Baker S."/>
            <person name="Barry K."/>
            <person name="Bills G."/>
            <person name="Bluhm B."/>
            <person name="Cannon C."/>
            <person name="Castanera R."/>
            <person name="Culley D."/>
            <person name="Daum C."/>
            <person name="Ezra D."/>
            <person name="Gonzalez J."/>
            <person name="Henrissat B."/>
            <person name="Kuo A."/>
            <person name="Liang C."/>
            <person name="Lipzen A."/>
            <person name="Lutzoni F."/>
            <person name="Magnuson J."/>
            <person name="Mondo S."/>
            <person name="Nolan M."/>
            <person name="Ohm R."/>
            <person name="Pangilinan J."/>
            <person name="Park H.-J."/>
            <person name="Ramirez L."/>
            <person name="Alfaro M."/>
            <person name="Sun H."/>
            <person name="Tritt A."/>
            <person name="Yoshinaga Y."/>
            <person name="Zwiers L.-H."/>
            <person name="Turgeon B."/>
            <person name="Goodwin S."/>
            <person name="Spatafora J."/>
            <person name="Crous P."/>
            <person name="Grigoriev I."/>
        </authorList>
    </citation>
    <scope>NUCLEOTIDE SEQUENCE</scope>
    <source>
        <strain evidence="8">CBS 121739</strain>
    </source>
</reference>
<evidence type="ECO:0000313" key="9">
    <source>
        <dbReference type="Proteomes" id="UP000799437"/>
    </source>
</evidence>
<proteinExistence type="inferred from homology"/>
<evidence type="ECO:0000256" key="3">
    <source>
        <dbReference type="ARBA" id="ARBA00009759"/>
    </source>
</evidence>
<evidence type="ECO:0000256" key="5">
    <source>
        <dbReference type="ARBA" id="ARBA00022842"/>
    </source>
</evidence>
<keyword evidence="4 6" id="KW-0479">Metal-binding</keyword>
<comment type="cofactor">
    <cofactor evidence="2 6 7">
        <name>Mg(2+)</name>
        <dbReference type="ChEBI" id="CHEBI:18420"/>
    </cofactor>
</comment>
<evidence type="ECO:0000256" key="7">
    <source>
        <dbReference type="RuleBase" id="RU364068"/>
    </source>
</evidence>
<dbReference type="EC" id="3.1.3.25" evidence="7"/>
<comment type="pathway">
    <text evidence="7">Polyol metabolism; myo-inositol biosynthesis; myo-inositol from D-glucose 6-phosphate: step 2/2.</text>
</comment>
<dbReference type="InterPro" id="IPR020550">
    <property type="entry name" value="Inositol_monophosphatase_CS"/>
</dbReference>
<keyword evidence="5 6" id="KW-0460">Magnesium</keyword>
<dbReference type="FunFam" id="3.40.190.80:FF:000012">
    <property type="entry name" value="Inositol-1-monophosphatase"/>
    <property type="match status" value="1"/>
</dbReference>
<evidence type="ECO:0000256" key="6">
    <source>
        <dbReference type="PIRSR" id="PIRSR600760-2"/>
    </source>
</evidence>
<dbReference type="PANTHER" id="PTHR20854:SF4">
    <property type="entry name" value="INOSITOL-1-MONOPHOSPHATASE-RELATED"/>
    <property type="match status" value="1"/>
</dbReference>
<protein>
    <recommendedName>
        <fullName evidence="7">Inositol-1-monophosphatase</fullName>
        <ecNumber evidence="7">3.1.3.25</ecNumber>
    </recommendedName>
</protein>
<dbReference type="InterPro" id="IPR033942">
    <property type="entry name" value="IMPase"/>
</dbReference>
<feature type="binding site" evidence="6">
    <location>
        <position position="93"/>
    </location>
    <ligand>
        <name>Mg(2+)</name>
        <dbReference type="ChEBI" id="CHEBI:18420"/>
        <label>2</label>
    </ligand>
</feature>
<evidence type="ECO:0000256" key="4">
    <source>
        <dbReference type="ARBA" id="ARBA00022723"/>
    </source>
</evidence>
<dbReference type="CDD" id="cd01639">
    <property type="entry name" value="IMPase"/>
    <property type="match status" value="1"/>
</dbReference>
<dbReference type="Gene3D" id="3.30.540.10">
    <property type="entry name" value="Fructose-1,6-Bisphosphatase, subunit A, domain 1"/>
    <property type="match status" value="1"/>
</dbReference>
<keyword evidence="7" id="KW-0378">Hydrolase</keyword>
<dbReference type="FunFam" id="3.30.540.10:FF:000004">
    <property type="entry name" value="Inositol-1-monophosphatase"/>
    <property type="match status" value="1"/>
</dbReference>
<evidence type="ECO:0000256" key="2">
    <source>
        <dbReference type="ARBA" id="ARBA00001946"/>
    </source>
</evidence>
<accession>A0A6A6WGV7</accession>
<dbReference type="UniPathway" id="UPA00823">
    <property type="reaction ID" value="UER00788"/>
</dbReference>
<evidence type="ECO:0000313" key="8">
    <source>
        <dbReference type="EMBL" id="KAF2761314.1"/>
    </source>
</evidence>
<dbReference type="GO" id="GO:0006021">
    <property type="term" value="P:inositol biosynthetic process"/>
    <property type="evidence" value="ECO:0007669"/>
    <property type="project" value="UniProtKB-UniPathway"/>
</dbReference>
<sequence>MADAIDYQAVHDLLVSVAHRAGDMMTAATPVSGSTGIKKNSADLVTETDQAVEKMVSTTLKQHYPDFAFMGEETYQPGDKLTPAPTFICDPIDGTTNFVHRFHDVCISLGLAVARTPIVGVVYNPFTRTLWSAVQGQGAYKYTDSTAATHSTSAAARAQKLPLHDPAPMPDLSTCLVAVEWGSERTGNDFAVRSRTFARLCASKEAGGAMVHGLRSFGSAALNLCEVASGTLDAYWEAGCWAWDVCAGVAILREAGGVFVDGNAGGWEVGIDERRHLAVRAGEGQKGVVEEFWSMIEGRFEVGA</sequence>
<dbReference type="GeneID" id="54489069"/>
<dbReference type="InterPro" id="IPR000760">
    <property type="entry name" value="Inositol_monophosphatase-like"/>
</dbReference>
<comment type="catalytic activity">
    <reaction evidence="1 7">
        <text>a myo-inositol phosphate + H2O = myo-inositol + phosphate</text>
        <dbReference type="Rhea" id="RHEA:24056"/>
        <dbReference type="ChEBI" id="CHEBI:15377"/>
        <dbReference type="ChEBI" id="CHEBI:17268"/>
        <dbReference type="ChEBI" id="CHEBI:43474"/>
        <dbReference type="ChEBI" id="CHEBI:84139"/>
        <dbReference type="EC" id="3.1.3.25"/>
    </reaction>
</comment>
<dbReference type="AlphaFoldDB" id="A0A6A6WGV7"/>
<dbReference type="Proteomes" id="UP000799437">
    <property type="component" value="Unassembled WGS sequence"/>
</dbReference>
<dbReference type="SUPFAM" id="SSF56655">
    <property type="entry name" value="Carbohydrate phosphatase"/>
    <property type="match status" value="1"/>
</dbReference>
<dbReference type="Pfam" id="PF00459">
    <property type="entry name" value="Inositol_P"/>
    <property type="match status" value="1"/>
</dbReference>
<dbReference type="EMBL" id="ML996567">
    <property type="protein sequence ID" value="KAF2761314.1"/>
    <property type="molecule type" value="Genomic_DNA"/>
</dbReference>
<dbReference type="GO" id="GO:0046872">
    <property type="term" value="F:metal ion binding"/>
    <property type="evidence" value="ECO:0007669"/>
    <property type="project" value="UniProtKB-KW"/>
</dbReference>
<evidence type="ECO:0000256" key="1">
    <source>
        <dbReference type="ARBA" id="ARBA00001033"/>
    </source>
</evidence>
<dbReference type="PANTHER" id="PTHR20854">
    <property type="entry name" value="INOSITOL MONOPHOSPHATASE"/>
    <property type="match status" value="1"/>
</dbReference>
<feature type="binding site" evidence="6">
    <location>
        <position position="72"/>
    </location>
    <ligand>
        <name>Mg(2+)</name>
        <dbReference type="ChEBI" id="CHEBI:18420"/>
        <label>1</label>
        <note>catalytic</note>
    </ligand>
</feature>
<dbReference type="GO" id="GO:0046854">
    <property type="term" value="P:phosphatidylinositol phosphate biosynthetic process"/>
    <property type="evidence" value="ECO:0007669"/>
    <property type="project" value="InterPro"/>
</dbReference>
<dbReference type="PRINTS" id="PR00377">
    <property type="entry name" value="IMPHPHTASES"/>
</dbReference>
<dbReference type="PROSITE" id="PS00630">
    <property type="entry name" value="IMP_2"/>
    <property type="match status" value="1"/>
</dbReference>
<feature type="binding site" evidence="6">
    <location>
        <position position="90"/>
    </location>
    <ligand>
        <name>Mg(2+)</name>
        <dbReference type="ChEBI" id="CHEBI:18420"/>
        <label>2</label>
    </ligand>
</feature>
<name>A0A6A6WGV7_9PEZI</name>
<keyword evidence="9" id="KW-1185">Reference proteome</keyword>
<comment type="similarity">
    <text evidence="3 7">Belongs to the inositol monophosphatase superfamily.</text>
</comment>
<dbReference type="OrthoDB" id="10254945at2759"/>